<dbReference type="EMBL" id="JBJKBG010000008">
    <property type="protein sequence ID" value="KAL3724772.1"/>
    <property type="molecule type" value="Genomic_DNA"/>
</dbReference>
<name>A0ABD3JBS9_EUCGL</name>
<proteinExistence type="predicted"/>
<reference evidence="1 2" key="1">
    <citation type="submission" date="2024-11" db="EMBL/GenBank/DDBJ databases">
        <title>Chromosome-level genome assembly of Eucalyptus globulus Labill. provides insights into its genome evolution.</title>
        <authorList>
            <person name="Li X."/>
        </authorList>
    </citation>
    <scope>NUCLEOTIDE SEQUENCE [LARGE SCALE GENOMIC DNA]</scope>
    <source>
        <strain evidence="1">CL2024</strain>
        <tissue evidence="1">Fresh tender leaves</tissue>
    </source>
</reference>
<dbReference type="Proteomes" id="UP001634007">
    <property type="component" value="Unassembled WGS sequence"/>
</dbReference>
<keyword evidence="2" id="KW-1185">Reference proteome</keyword>
<organism evidence="1 2">
    <name type="scientific">Eucalyptus globulus</name>
    <name type="common">Tasmanian blue gum</name>
    <dbReference type="NCBI Taxonomy" id="34317"/>
    <lineage>
        <taxon>Eukaryota</taxon>
        <taxon>Viridiplantae</taxon>
        <taxon>Streptophyta</taxon>
        <taxon>Embryophyta</taxon>
        <taxon>Tracheophyta</taxon>
        <taxon>Spermatophyta</taxon>
        <taxon>Magnoliopsida</taxon>
        <taxon>eudicotyledons</taxon>
        <taxon>Gunneridae</taxon>
        <taxon>Pentapetalae</taxon>
        <taxon>rosids</taxon>
        <taxon>malvids</taxon>
        <taxon>Myrtales</taxon>
        <taxon>Myrtaceae</taxon>
        <taxon>Myrtoideae</taxon>
        <taxon>Eucalypteae</taxon>
        <taxon>Eucalyptus</taxon>
    </lineage>
</organism>
<evidence type="ECO:0000313" key="2">
    <source>
        <dbReference type="Proteomes" id="UP001634007"/>
    </source>
</evidence>
<dbReference type="AlphaFoldDB" id="A0ABD3JBS9"/>
<accession>A0ABD3JBS9</accession>
<comment type="caution">
    <text evidence="1">The sequence shown here is derived from an EMBL/GenBank/DDBJ whole genome shotgun (WGS) entry which is preliminary data.</text>
</comment>
<protein>
    <recommendedName>
        <fullName evidence="3">F-box domain-containing protein</fullName>
    </recommendedName>
</protein>
<evidence type="ECO:0000313" key="1">
    <source>
        <dbReference type="EMBL" id="KAL3724772.1"/>
    </source>
</evidence>
<evidence type="ECO:0008006" key="3">
    <source>
        <dbReference type="Google" id="ProtNLM"/>
    </source>
</evidence>
<sequence length="90" mass="10363">MPARNWADLPPELLELCSRRLCPVDQWAFQAVRRSCQSAYLEERSNVPRLMLVDGAERLQRKVFCLPDQRGHGVPVPEAEVTIRFSSRGR</sequence>
<gene>
    <name evidence="1" type="ORF">ACJRO7_029868</name>
</gene>